<gene>
    <name evidence="3" type="primary">g10998</name>
    <name evidence="3" type="ORF">VP750_LOCUS9857</name>
</gene>
<feature type="region of interest" description="Disordered" evidence="2">
    <location>
        <begin position="204"/>
        <end position="242"/>
    </location>
</feature>
<evidence type="ECO:0000256" key="1">
    <source>
        <dbReference type="SAM" id="Coils"/>
    </source>
</evidence>
<name>A0ABP1GB24_9CHLO</name>
<feature type="region of interest" description="Disordered" evidence="2">
    <location>
        <begin position="1445"/>
        <end position="1498"/>
    </location>
</feature>
<reference evidence="3 4" key="1">
    <citation type="submission" date="2024-06" db="EMBL/GenBank/DDBJ databases">
        <authorList>
            <person name="Kraege A."/>
            <person name="Thomma B."/>
        </authorList>
    </citation>
    <scope>NUCLEOTIDE SEQUENCE [LARGE SCALE GENOMIC DNA]</scope>
</reference>
<feature type="coiled-coil region" evidence="1">
    <location>
        <begin position="1039"/>
        <end position="1144"/>
    </location>
</feature>
<feature type="compositionally biased region" description="Basic and acidic residues" evidence="2">
    <location>
        <begin position="223"/>
        <end position="235"/>
    </location>
</feature>
<protein>
    <submittedName>
        <fullName evidence="3">G10998 protein</fullName>
    </submittedName>
</protein>
<keyword evidence="1" id="KW-0175">Coiled coil</keyword>
<feature type="compositionally biased region" description="Basic and acidic residues" evidence="2">
    <location>
        <begin position="1448"/>
        <end position="1486"/>
    </location>
</feature>
<evidence type="ECO:0000256" key="2">
    <source>
        <dbReference type="SAM" id="MobiDB-lite"/>
    </source>
</evidence>
<feature type="compositionally biased region" description="Low complexity" evidence="2">
    <location>
        <begin position="29"/>
        <end position="53"/>
    </location>
</feature>
<feature type="region of interest" description="Disordered" evidence="2">
    <location>
        <begin position="427"/>
        <end position="453"/>
    </location>
</feature>
<sequence>MPALHASRASEDDGDDDVISIGSYGNRGSPAAGASMQPPAASSAPAVKAATAARSGDSGDSVIALEDTDQPSSAALSGMGLPEEQESLKAEHLQVLLNAPGVGPTPIYLFREGNVDWLFIVQLRKLLMISVSKGNFWRCTGKWPADRRLMTAEERAFLVNKGALGKSVSKAMLVPVTASCKVLQLLNAPDAAAAAVRGLQGAKPMTPAENSSLSPTIGLQSAREADRMDDSDHDAPAAARQTGQAVYLPAHASCSMLQMNGAPIAKRAEVKAVQGPPAVLHSSTGLPEEEPSLEAEHLQVLLDAPGVRRTALCLFRQGDVDWLSLYEMHKVLPIYVPRGFVNKGIPTGSTRAATRREKGFLVASGVYTTMDGRRPAALVTVEAAYSLLPDFGAPASTVAAVQSLQGAKPLTAAEISTLTPLSACIQSSEEDGVSGSDSDSEHDASAALQQPAQQAWSHVQASRNILDLGGVLAARAAAVRGGVDAPAMQQAEHLQVLLSAPSVRPTAMAFQQEANDPHGEGLLADKGILRNPVNRGMLVTVTAACNLVQNFGAPAAAVAAVRGLQGAKPVTPAEICSLSHLSALQSAEGDDDTEIDTDGDVAMLDQPGGKAQALRAAQHPGQAAWTRQHRAAAAVEACPSLKAPETPIGTQPGRSALGAKRSSSDASNVSGEGLPGSKSTKAGGSSGETAPGAGACCADVPRANLPQQAHPVTQIAQIAQPQTPPQALEGTMLALAVEDEHVSRAQQIAARAAKQRPAPFGMNADGVPRRVVESAELVDEQENLVENIFSRTVYEEYQRRWDAVQGKPWRQGMVPEYFFWGITSYNKTRSDKTKSLVVQQVARWLASSPEEKTRYMDERSVPVELTDISHPAYRRSKEVLEPLGLRKKEQALQFCKSLPEWTLVGEYCGEWETQDASAVEDDNSPDTEDPFGLGPLLFDKVSDLGYSCKSAPEAASEALRVKWADALQLDPSRAHNRLCLINDYRGVPGAPDGNVAWVEIEDRPGGPAGLWRGVHADMEAPLAKAAHLVKTQPEAVAVHRALKHEAHDKAREVQALQRALEQESAERMRLVDEAAEERVQLKTQAEEAQAQVAEAQEAVGQSKKTVTEERARFAARASEKQARVAEMQQRLAQAQEAASRREKIVTEERARFTAQAEEDWAKVADMQQQLALAQEARCMLEKLVTEERARSTAQGEEDWAKVADMQQQLAQAQEARCRLENANVEERAALLTQAEEQQADTARMRQQGTQAQDAARMLGAAISEEHARLQAKADEAQARAERMEKQLLQQQQAAARQAEIADKKQAQLKAKAEQQRVRLVSMQQQLKQAREATTRQAKEADEERAQLNAQIENECRTATYMQQLSEQIHEAAQSRGKAYEEECAQLRAQAEEEQARAARMEQQLLHAQDAAASLIEKKLNEKYAQLKAEADQQVEQRLLQAQEASARQAKEADEKHAQLEAKAEGVRRPQRQEEEAKSERARHEAQVEEQQARAARMEQQMVRAQEAVEAEAAAQAQQQELMLQERDAALQQAHAETKSSRQALCDLQRTHQDMCKRSDIEIRRLSNVAKHFEGRLAELTKHLPADMTIEHLLALGRTTPLQIVPVGSQPVTETPPAPVCNRNAAQQSATGLNMTGCIITTGHLSADPGNSTAEES</sequence>
<evidence type="ECO:0000313" key="4">
    <source>
        <dbReference type="Proteomes" id="UP001497392"/>
    </source>
</evidence>
<feature type="compositionally biased region" description="Low complexity" evidence="2">
    <location>
        <begin position="676"/>
        <end position="690"/>
    </location>
</feature>
<dbReference type="EMBL" id="CAXHTA020000017">
    <property type="protein sequence ID" value="CAL5227951.1"/>
    <property type="molecule type" value="Genomic_DNA"/>
</dbReference>
<feature type="region of interest" description="Disordered" evidence="2">
    <location>
        <begin position="1"/>
        <end position="64"/>
    </location>
</feature>
<accession>A0ABP1GB24</accession>
<dbReference type="Proteomes" id="UP001497392">
    <property type="component" value="Unassembled WGS sequence"/>
</dbReference>
<keyword evidence="4" id="KW-1185">Reference proteome</keyword>
<feature type="region of interest" description="Disordered" evidence="2">
    <location>
        <begin position="642"/>
        <end position="693"/>
    </location>
</feature>
<feature type="compositionally biased region" description="Polar residues" evidence="2">
    <location>
        <begin position="208"/>
        <end position="219"/>
    </location>
</feature>
<proteinExistence type="predicted"/>
<organism evidence="3 4">
    <name type="scientific">Coccomyxa viridis</name>
    <dbReference type="NCBI Taxonomy" id="1274662"/>
    <lineage>
        <taxon>Eukaryota</taxon>
        <taxon>Viridiplantae</taxon>
        <taxon>Chlorophyta</taxon>
        <taxon>core chlorophytes</taxon>
        <taxon>Trebouxiophyceae</taxon>
        <taxon>Trebouxiophyceae incertae sedis</taxon>
        <taxon>Coccomyxaceae</taxon>
        <taxon>Coccomyxa</taxon>
    </lineage>
</organism>
<feature type="compositionally biased region" description="Low complexity" evidence="2">
    <location>
        <begin position="1488"/>
        <end position="1498"/>
    </location>
</feature>
<evidence type="ECO:0000313" key="3">
    <source>
        <dbReference type="EMBL" id="CAL5227951.1"/>
    </source>
</evidence>
<comment type="caution">
    <text evidence="3">The sequence shown here is derived from an EMBL/GenBank/DDBJ whole genome shotgun (WGS) entry which is preliminary data.</text>
</comment>